<dbReference type="EMBL" id="PFRD01000119">
    <property type="protein sequence ID" value="PJC55888.1"/>
    <property type="molecule type" value="Genomic_DNA"/>
</dbReference>
<comment type="caution">
    <text evidence="3">The sequence shown here is derived from an EMBL/GenBank/DDBJ whole genome shotgun (WGS) entry which is preliminary data.</text>
</comment>
<dbReference type="AlphaFoldDB" id="A0A2M8FE21"/>
<organism evidence="3 4">
    <name type="scientific">Candidatus Kaiserbacteria bacterium CG_4_9_14_0_2_um_filter_41_32</name>
    <dbReference type="NCBI Taxonomy" id="1974601"/>
    <lineage>
        <taxon>Bacteria</taxon>
        <taxon>Candidatus Kaiseribacteriota</taxon>
    </lineage>
</organism>
<dbReference type="SUPFAM" id="SSF89919">
    <property type="entry name" value="Ribosome-binding factor A, RbfA"/>
    <property type="match status" value="1"/>
</dbReference>
<name>A0A2M8FE21_9BACT</name>
<dbReference type="Pfam" id="PF02033">
    <property type="entry name" value="RBFA"/>
    <property type="match status" value="1"/>
</dbReference>
<dbReference type="Proteomes" id="UP000230391">
    <property type="component" value="Unassembled WGS sequence"/>
</dbReference>
<keyword evidence="1 2" id="KW-0690">Ribosome biogenesis</keyword>
<protein>
    <recommendedName>
        <fullName evidence="2">Ribosome-binding factor A</fullName>
    </recommendedName>
</protein>
<comment type="similarity">
    <text evidence="2">Belongs to the RbfA family.</text>
</comment>
<dbReference type="InterPro" id="IPR020053">
    <property type="entry name" value="Ribosome-bd_factorA_CS"/>
</dbReference>
<dbReference type="InterPro" id="IPR015946">
    <property type="entry name" value="KH_dom-like_a/b"/>
</dbReference>
<sequence>MEIKPITFDRHDRAASLIKEIVATFIQQEANPNPLITVTHVTVSPDYRKVTVFFTTIPDGREEDALIFLKRSANEMRGFVKKKSSLRIIPHLEFSIDYGERHRQHIDEIAHEIEQDSVDTPKEAPKISDVLGMN</sequence>
<dbReference type="InterPro" id="IPR023799">
    <property type="entry name" value="RbfA_dom_sf"/>
</dbReference>
<reference evidence="4" key="1">
    <citation type="submission" date="2017-09" db="EMBL/GenBank/DDBJ databases">
        <title>Depth-based differentiation of microbial function through sediment-hosted aquifers and enrichment of novel symbionts in the deep terrestrial subsurface.</title>
        <authorList>
            <person name="Probst A.J."/>
            <person name="Ladd B."/>
            <person name="Jarett J.K."/>
            <person name="Geller-Mcgrath D.E."/>
            <person name="Sieber C.M.K."/>
            <person name="Emerson J.B."/>
            <person name="Anantharaman K."/>
            <person name="Thomas B.C."/>
            <person name="Malmstrom R."/>
            <person name="Stieglmeier M."/>
            <person name="Klingl A."/>
            <person name="Woyke T."/>
            <person name="Ryan C.M."/>
            <person name="Banfield J.F."/>
        </authorList>
    </citation>
    <scope>NUCLEOTIDE SEQUENCE [LARGE SCALE GENOMIC DNA]</scope>
</reference>
<accession>A0A2M8FE21</accession>
<keyword evidence="2" id="KW-0963">Cytoplasm</keyword>
<dbReference type="GO" id="GO:0030490">
    <property type="term" value="P:maturation of SSU-rRNA"/>
    <property type="evidence" value="ECO:0007669"/>
    <property type="project" value="UniProtKB-UniRule"/>
</dbReference>
<dbReference type="PANTHER" id="PTHR33515:SF1">
    <property type="entry name" value="RIBOSOME-BINDING FACTOR A, CHLOROPLASTIC-RELATED"/>
    <property type="match status" value="1"/>
</dbReference>
<evidence type="ECO:0000256" key="1">
    <source>
        <dbReference type="ARBA" id="ARBA00022517"/>
    </source>
</evidence>
<comment type="function">
    <text evidence="2">One of several proteins that assist in the late maturation steps of the functional core of the 30S ribosomal subunit. Associates with free 30S ribosomal subunits (but not with 30S subunits that are part of 70S ribosomes or polysomes). Required for efficient processing of 16S rRNA. May interact with the 5'-terminal helix region of 16S rRNA.</text>
</comment>
<evidence type="ECO:0000313" key="4">
    <source>
        <dbReference type="Proteomes" id="UP000230391"/>
    </source>
</evidence>
<dbReference type="PANTHER" id="PTHR33515">
    <property type="entry name" value="RIBOSOME-BINDING FACTOR A, CHLOROPLASTIC-RELATED"/>
    <property type="match status" value="1"/>
</dbReference>
<evidence type="ECO:0000256" key="2">
    <source>
        <dbReference type="HAMAP-Rule" id="MF_00003"/>
    </source>
</evidence>
<dbReference type="PROSITE" id="PS01319">
    <property type="entry name" value="RBFA"/>
    <property type="match status" value="1"/>
</dbReference>
<dbReference type="InterPro" id="IPR000238">
    <property type="entry name" value="RbfA"/>
</dbReference>
<dbReference type="GO" id="GO:0043024">
    <property type="term" value="F:ribosomal small subunit binding"/>
    <property type="evidence" value="ECO:0007669"/>
    <property type="project" value="TreeGrafter"/>
</dbReference>
<dbReference type="Gene3D" id="3.30.300.20">
    <property type="match status" value="1"/>
</dbReference>
<dbReference type="GO" id="GO:0005829">
    <property type="term" value="C:cytosol"/>
    <property type="evidence" value="ECO:0007669"/>
    <property type="project" value="TreeGrafter"/>
</dbReference>
<comment type="subcellular location">
    <subcellularLocation>
        <location evidence="2">Cytoplasm</location>
    </subcellularLocation>
</comment>
<comment type="subunit">
    <text evidence="2">Monomer. Binds 30S ribosomal subunits, but not 50S ribosomal subunits or 70S ribosomes.</text>
</comment>
<proteinExistence type="inferred from homology"/>
<dbReference type="HAMAP" id="MF_00003">
    <property type="entry name" value="RbfA"/>
    <property type="match status" value="1"/>
</dbReference>
<evidence type="ECO:0000313" key="3">
    <source>
        <dbReference type="EMBL" id="PJC55888.1"/>
    </source>
</evidence>
<gene>
    <name evidence="2" type="primary">rbfA</name>
    <name evidence="3" type="ORF">CO026_03280</name>
</gene>